<feature type="region of interest" description="Disordered" evidence="4">
    <location>
        <begin position="1"/>
        <end position="31"/>
    </location>
</feature>
<dbReference type="Pfam" id="PF15459">
    <property type="entry name" value="RRP14"/>
    <property type="match status" value="1"/>
</dbReference>
<dbReference type="GO" id="GO:0003677">
    <property type="term" value="F:DNA binding"/>
    <property type="evidence" value="ECO:0007669"/>
    <property type="project" value="TreeGrafter"/>
</dbReference>
<comment type="similarity">
    <text evidence="2">Belongs to the SURF6 family.</text>
</comment>
<feature type="compositionally biased region" description="Basic and acidic residues" evidence="4">
    <location>
        <begin position="241"/>
        <end position="260"/>
    </location>
</feature>
<feature type="region of interest" description="Disordered" evidence="4">
    <location>
        <begin position="288"/>
        <end position="337"/>
    </location>
</feature>
<evidence type="ECO:0000259" key="5">
    <source>
        <dbReference type="Pfam" id="PF04935"/>
    </source>
</evidence>
<dbReference type="GO" id="GO:0042274">
    <property type="term" value="P:ribosomal small subunit biogenesis"/>
    <property type="evidence" value="ECO:0007669"/>
    <property type="project" value="TreeGrafter"/>
</dbReference>
<feature type="region of interest" description="Disordered" evidence="4">
    <location>
        <begin position="219"/>
        <end position="264"/>
    </location>
</feature>
<feature type="compositionally biased region" description="Basic and acidic residues" evidence="4">
    <location>
        <begin position="292"/>
        <end position="317"/>
    </location>
</feature>
<dbReference type="EMBL" id="JACGCM010000287">
    <property type="protein sequence ID" value="KAF6174220.1"/>
    <property type="molecule type" value="Genomic_DNA"/>
</dbReference>
<dbReference type="GO" id="GO:0003723">
    <property type="term" value="F:RNA binding"/>
    <property type="evidence" value="ECO:0007669"/>
    <property type="project" value="TreeGrafter"/>
</dbReference>
<evidence type="ECO:0000256" key="4">
    <source>
        <dbReference type="SAM" id="MobiDB-lite"/>
    </source>
</evidence>
<accession>A0A7J7P4E7</accession>
<evidence type="ECO:0000256" key="3">
    <source>
        <dbReference type="ARBA" id="ARBA00023242"/>
    </source>
</evidence>
<evidence type="ECO:0000259" key="6">
    <source>
        <dbReference type="Pfam" id="PF15459"/>
    </source>
</evidence>
<dbReference type="AlphaFoldDB" id="A0A7J7P4E7"/>
<reference evidence="7 8" key="1">
    <citation type="journal article" date="2020" name="IScience">
        <title>Genome Sequencing of the Endangered Kingdonia uniflora (Circaeasteraceae, Ranunculales) Reveals Potential Mechanisms of Evolutionary Specialization.</title>
        <authorList>
            <person name="Sun Y."/>
            <person name="Deng T."/>
            <person name="Zhang A."/>
            <person name="Moore M.J."/>
            <person name="Landis J.B."/>
            <person name="Lin N."/>
            <person name="Zhang H."/>
            <person name="Zhang X."/>
            <person name="Huang J."/>
            <person name="Zhang X."/>
            <person name="Sun H."/>
            <person name="Wang H."/>
        </authorList>
    </citation>
    <scope>NUCLEOTIDE SEQUENCE [LARGE SCALE GENOMIC DNA]</scope>
    <source>
        <strain evidence="7">TB1705</strain>
        <tissue evidence="7">Leaf</tissue>
    </source>
</reference>
<comment type="caution">
    <text evidence="7">The sequence shown here is derived from an EMBL/GenBank/DDBJ whole genome shotgun (WGS) entry which is preliminary data.</text>
</comment>
<keyword evidence="8" id="KW-1185">Reference proteome</keyword>
<keyword evidence="3" id="KW-0539">Nucleus</keyword>
<sequence length="359" mass="41553">MSKSKSKSKSKSNLKLKSNPNPNPKSKSDLDLKSMIHQHSLFFDNLVELIPARFYLSTDDNEKPWFQGLSKAAKASAKREARENIKKARRARFDPDKSSTTLDLLKQTLQTQNQNQKPLIDDLVDDGDKAKDQSVSYEELREKFRIRMEELRSQRNADASDTRFERKRKRTDRPEHVRKTRGTSLTMTTNNGVHRLPEKTQKDVEKASEELTFGFVKLGNEEEHERGKKKRKLSKAQALEQAKKLEEAKRDPEKGSEVAKKHALKAAMDRAAGIKVHDDPKIIKLSIKKDKKRQEKNAEKWKDRIGSREKERVEKQQTRSANITERAQQKKARKIAKREKKLMRPGFEGRKEGFINASK</sequence>
<proteinExistence type="inferred from homology"/>
<organism evidence="7 8">
    <name type="scientific">Kingdonia uniflora</name>
    <dbReference type="NCBI Taxonomy" id="39325"/>
    <lineage>
        <taxon>Eukaryota</taxon>
        <taxon>Viridiplantae</taxon>
        <taxon>Streptophyta</taxon>
        <taxon>Embryophyta</taxon>
        <taxon>Tracheophyta</taxon>
        <taxon>Spermatophyta</taxon>
        <taxon>Magnoliopsida</taxon>
        <taxon>Ranunculales</taxon>
        <taxon>Circaeasteraceae</taxon>
        <taxon>Kingdonia</taxon>
    </lineage>
</organism>
<feature type="domain" description="Ribosomal RNA-processing protein 14 N-terminal" evidence="6">
    <location>
        <begin position="36"/>
        <end position="96"/>
    </location>
</feature>
<evidence type="ECO:0000313" key="7">
    <source>
        <dbReference type="EMBL" id="KAF6174220.1"/>
    </source>
</evidence>
<feature type="compositionally biased region" description="Basic and acidic residues" evidence="4">
    <location>
        <begin position="154"/>
        <end position="164"/>
    </location>
</feature>
<evidence type="ECO:0000256" key="2">
    <source>
        <dbReference type="ARBA" id="ARBA00005904"/>
    </source>
</evidence>
<feature type="domain" description="Ribosomal RNA-processing protein 14/surfeit locus protein 6 C-terminal" evidence="5">
    <location>
        <begin position="150"/>
        <end position="334"/>
    </location>
</feature>
<dbReference type="OrthoDB" id="444809at2759"/>
<dbReference type="Proteomes" id="UP000541444">
    <property type="component" value="Unassembled WGS sequence"/>
</dbReference>
<dbReference type="InterPro" id="IPR029190">
    <property type="entry name" value="Rrp14/SURF6_C"/>
</dbReference>
<dbReference type="PANTHER" id="PTHR14369">
    <property type="entry name" value="SURFEIT LOCUS PROTEIN 6"/>
    <property type="match status" value="1"/>
</dbReference>
<dbReference type="GO" id="GO:0042273">
    <property type="term" value="P:ribosomal large subunit biogenesis"/>
    <property type="evidence" value="ECO:0007669"/>
    <property type="project" value="TreeGrafter"/>
</dbReference>
<comment type="subcellular location">
    <subcellularLocation>
        <location evidence="1">Nucleus</location>
    </subcellularLocation>
</comment>
<protein>
    <submittedName>
        <fullName evidence="7">Uncharacterized protein</fullName>
    </submittedName>
</protein>
<feature type="compositionally biased region" description="Basic residues" evidence="4">
    <location>
        <begin position="1"/>
        <end position="14"/>
    </location>
</feature>
<feature type="compositionally biased region" description="Basic and acidic residues" evidence="4">
    <location>
        <begin position="126"/>
        <end position="136"/>
    </location>
</feature>
<feature type="region of interest" description="Disordered" evidence="4">
    <location>
        <begin position="154"/>
        <end position="178"/>
    </location>
</feature>
<dbReference type="Pfam" id="PF04935">
    <property type="entry name" value="SURF6"/>
    <property type="match status" value="1"/>
</dbReference>
<evidence type="ECO:0000313" key="8">
    <source>
        <dbReference type="Proteomes" id="UP000541444"/>
    </source>
</evidence>
<name>A0A7J7P4E7_9MAGN</name>
<evidence type="ECO:0000256" key="1">
    <source>
        <dbReference type="ARBA" id="ARBA00004123"/>
    </source>
</evidence>
<feature type="region of interest" description="Disordered" evidence="4">
    <location>
        <begin position="116"/>
        <end position="136"/>
    </location>
</feature>
<gene>
    <name evidence="7" type="ORF">GIB67_033752</name>
</gene>
<dbReference type="InterPro" id="IPR029188">
    <property type="entry name" value="Rrp14_N"/>
</dbReference>
<dbReference type="PANTHER" id="PTHR14369:SF0">
    <property type="entry name" value="SURFEIT LOCUS PROTEIN 6"/>
    <property type="match status" value="1"/>
</dbReference>
<dbReference type="GO" id="GO:0005730">
    <property type="term" value="C:nucleolus"/>
    <property type="evidence" value="ECO:0007669"/>
    <property type="project" value="TreeGrafter"/>
</dbReference>
<dbReference type="InterPro" id="IPR007019">
    <property type="entry name" value="SURF6"/>
</dbReference>